<keyword evidence="1" id="KW-0472">Membrane</keyword>
<name>A0A1I0FBJ2_9BACI</name>
<dbReference type="InterPro" id="IPR021729">
    <property type="entry name" value="DUF3298"/>
</dbReference>
<evidence type="ECO:0000313" key="4">
    <source>
        <dbReference type="EMBL" id="SET55482.1"/>
    </source>
</evidence>
<dbReference type="OrthoDB" id="4990at2"/>
<feature type="transmembrane region" description="Helical" evidence="1">
    <location>
        <begin position="6"/>
        <end position="26"/>
    </location>
</feature>
<sequence length="264" mass="30763">MKANRFNGLIIGMVFFTYLWSVPQIIQGEMKDFHKTKASSQDQSETIKIQYEEIKEKEPEYEIDIKIPSIKGMKDDVFQVKFNYGMKAKAKKKIDEFKKEAIQFAREQEQKGQPLRPFQLHIQPVVKKKGEFISVLNESFIYKGGANGIQKVQTLNILNDEQAKKLAFSDIFREESKYKYVINDFIKQAIEERRNKGEVFFEGEEGFQSVTENQSFYFEDRQLVVVFDEYEIAPGAMGTPSFQISLEKIKDLIKPEIYKAVLDS</sequence>
<feature type="domain" description="DUF3298" evidence="2">
    <location>
        <begin position="169"/>
        <end position="246"/>
    </location>
</feature>
<dbReference type="Pfam" id="PF13739">
    <property type="entry name" value="PdaC"/>
    <property type="match status" value="1"/>
</dbReference>
<evidence type="ECO:0000256" key="1">
    <source>
        <dbReference type="SAM" id="Phobius"/>
    </source>
</evidence>
<dbReference type="Pfam" id="PF11738">
    <property type="entry name" value="DUF3298"/>
    <property type="match status" value="1"/>
</dbReference>
<evidence type="ECO:0000259" key="3">
    <source>
        <dbReference type="Pfam" id="PF13739"/>
    </source>
</evidence>
<protein>
    <recommendedName>
        <fullName evidence="6">DUF3298 domain-containing protein</fullName>
    </recommendedName>
</protein>
<dbReference type="AlphaFoldDB" id="A0A1I0FBJ2"/>
<evidence type="ECO:0008006" key="6">
    <source>
        <dbReference type="Google" id="ProtNLM"/>
    </source>
</evidence>
<dbReference type="Proteomes" id="UP000199095">
    <property type="component" value="Unassembled WGS sequence"/>
</dbReference>
<evidence type="ECO:0000313" key="5">
    <source>
        <dbReference type="Proteomes" id="UP000199095"/>
    </source>
</evidence>
<reference evidence="5" key="1">
    <citation type="submission" date="2016-10" db="EMBL/GenBank/DDBJ databases">
        <authorList>
            <person name="Varghese N."/>
            <person name="Submissions S."/>
        </authorList>
    </citation>
    <scope>NUCLEOTIDE SEQUENCE [LARGE SCALE GENOMIC DNA]</scope>
    <source>
        <strain evidence="5">CGMCC 1.3566</strain>
    </source>
</reference>
<dbReference type="Gene3D" id="3.30.565.40">
    <property type="entry name" value="Fervidobacterium nodosum Rt17-B1 like"/>
    <property type="match status" value="1"/>
</dbReference>
<evidence type="ECO:0000259" key="2">
    <source>
        <dbReference type="Pfam" id="PF11738"/>
    </source>
</evidence>
<feature type="domain" description="Deacetylase PdaC" evidence="3">
    <location>
        <begin position="54"/>
        <end position="149"/>
    </location>
</feature>
<organism evidence="4 5">
    <name type="scientific">Salinibacillus kushneri</name>
    <dbReference type="NCBI Taxonomy" id="237682"/>
    <lineage>
        <taxon>Bacteria</taxon>
        <taxon>Bacillati</taxon>
        <taxon>Bacillota</taxon>
        <taxon>Bacilli</taxon>
        <taxon>Bacillales</taxon>
        <taxon>Bacillaceae</taxon>
        <taxon>Salinibacillus</taxon>
    </lineage>
</organism>
<gene>
    <name evidence="4" type="ORF">SAMN05421676_105273</name>
</gene>
<keyword evidence="1" id="KW-0812">Transmembrane</keyword>
<keyword evidence="1" id="KW-1133">Transmembrane helix</keyword>
<dbReference type="Gene3D" id="3.90.640.20">
    <property type="entry name" value="Heat-shock cognate protein, ATPase"/>
    <property type="match status" value="1"/>
</dbReference>
<proteinExistence type="predicted"/>
<dbReference type="STRING" id="237682.SAMN05421676_105273"/>
<dbReference type="EMBL" id="FOHJ01000005">
    <property type="protein sequence ID" value="SET55482.1"/>
    <property type="molecule type" value="Genomic_DNA"/>
</dbReference>
<accession>A0A1I0FBJ2</accession>
<keyword evidence="5" id="KW-1185">Reference proteome</keyword>
<dbReference type="RefSeq" id="WP_093134716.1">
    <property type="nucleotide sequence ID" value="NZ_FOHJ01000005.1"/>
</dbReference>
<dbReference type="InterPro" id="IPR025303">
    <property type="entry name" value="PdaC"/>
</dbReference>
<dbReference type="InterPro" id="IPR037126">
    <property type="entry name" value="PdaC/RsiV-like_sf"/>
</dbReference>